<dbReference type="InterPro" id="IPR027417">
    <property type="entry name" value="P-loop_NTPase"/>
</dbReference>
<dbReference type="Gene3D" id="3.40.50.300">
    <property type="entry name" value="P-loop containing nucleotide triphosphate hydrolases"/>
    <property type="match status" value="1"/>
</dbReference>
<dbReference type="KEGG" id="pbor:BSF38_03676"/>
<dbReference type="SUPFAM" id="SSF52540">
    <property type="entry name" value="P-loop containing nucleoside triphosphate hydrolases"/>
    <property type="match status" value="1"/>
</dbReference>
<dbReference type="Proteomes" id="UP000186309">
    <property type="component" value="Chromosome"/>
</dbReference>
<evidence type="ECO:0000313" key="3">
    <source>
        <dbReference type="Proteomes" id="UP000186309"/>
    </source>
</evidence>
<organism evidence="2 3">
    <name type="scientific">Paludisphaera borealis</name>
    <dbReference type="NCBI Taxonomy" id="1387353"/>
    <lineage>
        <taxon>Bacteria</taxon>
        <taxon>Pseudomonadati</taxon>
        <taxon>Planctomycetota</taxon>
        <taxon>Planctomycetia</taxon>
        <taxon>Isosphaerales</taxon>
        <taxon>Isosphaeraceae</taxon>
        <taxon>Paludisphaera</taxon>
    </lineage>
</organism>
<dbReference type="SUPFAM" id="SSF49562">
    <property type="entry name" value="C2 domain (Calcium/lipid-binding domain, CaLB)"/>
    <property type="match status" value="1"/>
</dbReference>
<dbReference type="InterPro" id="IPR011990">
    <property type="entry name" value="TPR-like_helical_dom_sf"/>
</dbReference>
<feature type="domain" description="Double-GTPase 2" evidence="1">
    <location>
        <begin position="21"/>
        <end position="183"/>
    </location>
</feature>
<dbReference type="InterPro" id="IPR035892">
    <property type="entry name" value="C2_domain_sf"/>
</dbReference>
<reference evidence="3" key="1">
    <citation type="submission" date="2016-12" db="EMBL/GenBank/DDBJ databases">
        <title>Comparative genomics of four Isosphaeraceae planctomycetes: a common pool of plasmids and glycoside hydrolase genes.</title>
        <authorList>
            <person name="Ivanova A."/>
        </authorList>
    </citation>
    <scope>NUCLEOTIDE SEQUENCE [LARGE SCALE GENOMIC DNA]</scope>
    <source>
        <strain evidence="3">PX4</strain>
    </source>
</reference>
<evidence type="ECO:0000259" key="1">
    <source>
        <dbReference type="Pfam" id="PF19993"/>
    </source>
</evidence>
<dbReference type="EMBL" id="CP019082">
    <property type="protein sequence ID" value="APW62144.1"/>
    <property type="molecule type" value="Genomic_DNA"/>
</dbReference>
<dbReference type="InterPro" id="IPR045528">
    <property type="entry name" value="DO-GTPase2"/>
</dbReference>
<dbReference type="RefSeq" id="WP_076347995.1">
    <property type="nucleotide sequence ID" value="NZ_CP019082.1"/>
</dbReference>
<dbReference type="AlphaFoldDB" id="A0A1U7CT82"/>
<dbReference type="OrthoDB" id="222734at2"/>
<accession>A0A1U7CT82</accession>
<dbReference type="Gene3D" id="1.25.40.10">
    <property type="entry name" value="Tetratricopeptide repeat domain"/>
    <property type="match status" value="1"/>
</dbReference>
<protein>
    <recommendedName>
        <fullName evidence="1">Double-GTPase 2 domain-containing protein</fullName>
    </recommendedName>
</protein>
<gene>
    <name evidence="2" type="ORF">BSF38_03676</name>
</gene>
<dbReference type="Pfam" id="PF19993">
    <property type="entry name" value="DO-GTPase2"/>
    <property type="match status" value="1"/>
</dbReference>
<keyword evidence="3" id="KW-1185">Reference proteome</keyword>
<name>A0A1U7CT82_9BACT</name>
<evidence type="ECO:0000313" key="2">
    <source>
        <dbReference type="EMBL" id="APW62144.1"/>
    </source>
</evidence>
<sequence length="788" mass="88233">MSNRRTTRLDALEARLTGPKRIALFGHRNVGKTTLLAMFYRQAAGGRVPGVRLAAADAPSAEYLAEKIAQIESGQATTGTLAETELNLRLYHGPARFELIVKDYQGEHVTLGTDEPIQEFFAGCDAVLLCLDPEGSTDPAERRRRQQEIEGLLERYIERSEDLSTDRPVALLLTKFDRVLAREGATAEPTVDGGSPFSEAFVEKLVDQQYGMTRHALRQHAPDGVIFAVSSFGAGSTGNRPPSEIHPLGLEGPLGWVAEQLEARDRSQMEWLWDLAPNDLPRLHRCLTAYEKRYPRSNRTYEFRDRLKQLERRRKLRRLGKLAAAGAAVVSLAVGYDFWGYQTASAFERDPGNSAAAVADRWSGWLTHHHALPFLMPSYAREAANKKAEWTVKASDVQVAAGTIAPDLDARLAGIRDQVPQLAPAIRKVEQARELVRHDDRWKDVYAQANSLEAVDQPETALAALDAFLREFPDTTRRPDVLKLAQSLKETLTTRRTAAERRVVDDLARSESLPNASLAELIDRSRRFLDEHAESPYRSEVQNRLDDYVRKQDESDIGRAREYSARQPTNFATRIERYQEYLKAHQAGGLFISEAVEARDRVLREWDAYSYRQAYDHALAHPDDVAEVARRLRDYLRDHAGGRFADDAKTYLDWWDKISVPGEYRVTLRRGEVGEGVGKYLSGGGPDLGVTIEVGGVVHGPSPIIHNSYRPIWDSTFPRPIVWKFGDPITVRVIDYDWSASELAVFHSRQGDPLAMRILAGTIKLASGGATSLTFSSDFAVPTLTRPD</sequence>
<proteinExistence type="predicted"/>